<reference evidence="1 2" key="1">
    <citation type="submission" date="2020-11" db="EMBL/GenBank/DDBJ databases">
        <authorList>
            <person name="Lassalle F."/>
        </authorList>
    </citation>
    <scope>NUCLEOTIDE SEQUENCE [LARGE SCALE GENOMIC DNA]</scope>
    <source>
        <strain evidence="1 2">AB21</strain>
    </source>
</reference>
<dbReference type="Pfam" id="PF08748">
    <property type="entry name" value="Phage_TAC_4"/>
    <property type="match status" value="1"/>
</dbReference>
<proteinExistence type="predicted"/>
<comment type="caution">
    <text evidence="1">The sequence shown here is derived from an EMBL/GenBank/DDBJ whole genome shotgun (WGS) entry which is preliminary data.</text>
</comment>
<dbReference type="EMBL" id="CABFWE030000016">
    <property type="protein sequence ID" value="CAD7055461.1"/>
    <property type="molecule type" value="Genomic_DNA"/>
</dbReference>
<evidence type="ECO:0008006" key="3">
    <source>
        <dbReference type="Google" id="ProtNLM"/>
    </source>
</evidence>
<dbReference type="InterPro" id="IPR014859">
    <property type="entry name" value="Phage_TAC_4"/>
</dbReference>
<sequence length="138" mass="15899">MGFKLKKELIFPWPVKVIEPDPDNAGKHLEREFTALFAIIDPKDAKAAEEKRRKIVAQITPELSLDELKVIQAEVDAHDLAAIKQVMKGWQDIVDDDDRPIDFTDKSFREVLEYPRVKSALIRAYREAISEDQARLKN</sequence>
<evidence type="ECO:0000313" key="2">
    <source>
        <dbReference type="Proteomes" id="UP000601041"/>
    </source>
</evidence>
<dbReference type="RefSeq" id="WP_183949968.1">
    <property type="nucleotide sequence ID" value="NZ_CABFWE030000016.1"/>
</dbReference>
<dbReference type="Proteomes" id="UP000601041">
    <property type="component" value="Unassembled WGS sequence"/>
</dbReference>
<accession>A0ABN7JZL5</accession>
<keyword evidence="2" id="KW-1185">Reference proteome</keyword>
<protein>
    <recommendedName>
        <fullName evidence="3">Tail assembly chaperone</fullName>
    </recommendedName>
</protein>
<gene>
    <name evidence="1" type="ORF">RHAB21_00722</name>
</gene>
<organism evidence="1 2">
    <name type="scientific">Pseudorhizobium halotolerans</name>
    <dbReference type="NCBI Taxonomy" id="1233081"/>
    <lineage>
        <taxon>Bacteria</taxon>
        <taxon>Pseudomonadati</taxon>
        <taxon>Pseudomonadota</taxon>
        <taxon>Alphaproteobacteria</taxon>
        <taxon>Hyphomicrobiales</taxon>
        <taxon>Rhizobiaceae</taxon>
        <taxon>Rhizobium/Agrobacterium group</taxon>
        <taxon>Pseudorhizobium</taxon>
    </lineage>
</organism>
<evidence type="ECO:0000313" key="1">
    <source>
        <dbReference type="EMBL" id="CAD7055461.1"/>
    </source>
</evidence>
<name>A0ABN7JZL5_9HYPH</name>